<dbReference type="EMBL" id="UFQR01000024">
    <property type="protein sequence ID" value="SSW96590.1"/>
    <property type="molecule type" value="Genomic_DNA"/>
</dbReference>
<reference evidence="1" key="1">
    <citation type="submission" date="2018-04" db="EMBL/GenBank/DDBJ databases">
        <authorList>
            <person name="Go L.Y."/>
            <person name="Mitchell J.A."/>
        </authorList>
    </citation>
    <scope>NUCLEOTIDE SEQUENCE</scope>
    <source>
        <strain evidence="1">ARTV</strain>
    </source>
</reference>
<name>A0A3B0M3P7_9GAMM</name>
<organism evidence="1">
    <name type="scientific">Arsenophonus endosymbiont of Trialeurodes vaporariorum</name>
    <dbReference type="NCBI Taxonomy" id="235567"/>
    <lineage>
        <taxon>Bacteria</taxon>
        <taxon>Pseudomonadati</taxon>
        <taxon>Pseudomonadota</taxon>
        <taxon>Gammaproteobacteria</taxon>
        <taxon>Enterobacterales</taxon>
        <taxon>Morganellaceae</taxon>
        <taxon>Arsenophonus</taxon>
    </lineage>
</organism>
<accession>A0A3B0M3P7</accession>
<dbReference type="AlphaFoldDB" id="A0A3B0M3P7"/>
<sequence length="38" mass="4376">MTSREMNNAILDIACKYGIYDNIDFNEPEDIECHRIGA</sequence>
<evidence type="ECO:0000313" key="1">
    <source>
        <dbReference type="EMBL" id="SSW96590.1"/>
    </source>
</evidence>
<proteinExistence type="predicted"/>
<protein>
    <submittedName>
        <fullName evidence="1">Uncharacterized protein</fullName>
    </submittedName>
</protein>
<gene>
    <name evidence="1" type="ORF">ARTV_3075</name>
</gene>